<sequence>MHLHRDDLMAGHAPPVPGERAILVGVEDHMAVTGAGFLCARGDPSVPVGTTLADAAVRLFGGVDDLHYVRPDAVKGWAGLLKACDSAYQHDVAGGVFRLRILDRNEVARPQVGDFRDLLEVRDRVGVIRDRVVVVARERAVIAEMGFEKAVGGPL</sequence>
<name>A0ABS4TGC4_9PSEU</name>
<proteinExistence type="predicted"/>
<dbReference type="EMBL" id="JAGINW010000001">
    <property type="protein sequence ID" value="MBP2323474.1"/>
    <property type="molecule type" value="Genomic_DNA"/>
</dbReference>
<gene>
    <name evidence="1" type="ORF">JOF56_003859</name>
</gene>
<accession>A0ABS4TGC4</accession>
<protein>
    <submittedName>
        <fullName evidence="1">Uncharacterized protein</fullName>
    </submittedName>
</protein>
<keyword evidence="2" id="KW-1185">Reference proteome</keyword>
<reference evidence="1 2" key="1">
    <citation type="submission" date="2021-03" db="EMBL/GenBank/DDBJ databases">
        <title>Sequencing the genomes of 1000 actinobacteria strains.</title>
        <authorList>
            <person name="Klenk H.-P."/>
        </authorList>
    </citation>
    <scope>NUCLEOTIDE SEQUENCE [LARGE SCALE GENOMIC DNA]</scope>
    <source>
        <strain evidence="1 2">DSM 46670</strain>
    </source>
</reference>
<dbReference type="RefSeq" id="WP_209639926.1">
    <property type="nucleotide sequence ID" value="NZ_JAGINW010000001.1"/>
</dbReference>
<dbReference type="Proteomes" id="UP001519332">
    <property type="component" value="Unassembled WGS sequence"/>
</dbReference>
<comment type="caution">
    <text evidence="1">The sequence shown here is derived from an EMBL/GenBank/DDBJ whole genome shotgun (WGS) entry which is preliminary data.</text>
</comment>
<evidence type="ECO:0000313" key="1">
    <source>
        <dbReference type="EMBL" id="MBP2323474.1"/>
    </source>
</evidence>
<organism evidence="1 2">
    <name type="scientific">Kibdelosporangium banguiense</name>
    <dbReference type="NCBI Taxonomy" id="1365924"/>
    <lineage>
        <taxon>Bacteria</taxon>
        <taxon>Bacillati</taxon>
        <taxon>Actinomycetota</taxon>
        <taxon>Actinomycetes</taxon>
        <taxon>Pseudonocardiales</taxon>
        <taxon>Pseudonocardiaceae</taxon>
        <taxon>Kibdelosporangium</taxon>
    </lineage>
</organism>
<evidence type="ECO:0000313" key="2">
    <source>
        <dbReference type="Proteomes" id="UP001519332"/>
    </source>
</evidence>